<evidence type="ECO:0000259" key="1">
    <source>
        <dbReference type="Pfam" id="PF07484"/>
    </source>
</evidence>
<accession>A0A6J5LA30</accession>
<reference evidence="2" key="1">
    <citation type="submission" date="2020-04" db="EMBL/GenBank/DDBJ databases">
        <authorList>
            <person name="Chiriac C."/>
            <person name="Salcher M."/>
            <person name="Ghai R."/>
            <person name="Kavagutti S V."/>
        </authorList>
    </citation>
    <scope>NUCLEOTIDE SEQUENCE</scope>
</reference>
<sequence>MKKIVTDILQKAGLRTPDQEVSVKNWAASLLVTKISEVLNSLDKNKADRLHSHVEFDQFKNKADVNHTHESSVPVGAIFAFPVDGEVPGYLKCNGSAHLISHYPKLAALLTTFKPATLAQDKFVVPDFRGQYLRGADDAASSVIATTGLTDPNTGAATTNSKTAGIRAGDSFGQHKHPVTDPMHNHQAGQTPHGHSLTYSVDYNNPVMVSQAFPLVGPAWVDGLNDTGGSGGGTDFQQPQVFVVPAYTGITVNNSGEAETRPKSVLVNYYIKCDQ</sequence>
<feature type="domain" description="Phage tail collar" evidence="1">
    <location>
        <begin position="76"/>
        <end position="131"/>
    </location>
</feature>
<name>A0A6J5LA30_9CAUD</name>
<gene>
    <name evidence="2" type="ORF">UFOVP116_183</name>
</gene>
<dbReference type="SUPFAM" id="SSF88874">
    <property type="entry name" value="Receptor-binding domain of short tail fibre protein gp12"/>
    <property type="match status" value="1"/>
</dbReference>
<dbReference type="InterPro" id="IPR011083">
    <property type="entry name" value="Phage_tail_collar_dom"/>
</dbReference>
<protein>
    <submittedName>
        <fullName evidence="2">Phage tail collar domain containing protein</fullName>
    </submittedName>
</protein>
<proteinExistence type="predicted"/>
<organism evidence="2">
    <name type="scientific">uncultured Caudovirales phage</name>
    <dbReference type="NCBI Taxonomy" id="2100421"/>
    <lineage>
        <taxon>Viruses</taxon>
        <taxon>Duplodnaviria</taxon>
        <taxon>Heunggongvirae</taxon>
        <taxon>Uroviricota</taxon>
        <taxon>Caudoviricetes</taxon>
        <taxon>Peduoviridae</taxon>
        <taxon>Maltschvirus</taxon>
        <taxon>Maltschvirus maltsch</taxon>
    </lineage>
</organism>
<dbReference type="Pfam" id="PF07484">
    <property type="entry name" value="Collar"/>
    <property type="match status" value="1"/>
</dbReference>
<evidence type="ECO:0000313" key="2">
    <source>
        <dbReference type="EMBL" id="CAB4129927.1"/>
    </source>
</evidence>
<dbReference type="InterPro" id="IPR037053">
    <property type="entry name" value="Phage_tail_collar_dom_sf"/>
</dbReference>
<dbReference type="Gene3D" id="3.90.1340.10">
    <property type="entry name" value="Phage tail collar domain"/>
    <property type="match status" value="1"/>
</dbReference>
<dbReference type="EMBL" id="LR796237">
    <property type="protein sequence ID" value="CAB4129927.1"/>
    <property type="molecule type" value="Genomic_DNA"/>
</dbReference>